<keyword evidence="9 14" id="KW-0547">Nucleotide-binding</keyword>
<evidence type="ECO:0000256" key="1">
    <source>
        <dbReference type="ARBA" id="ARBA00001946"/>
    </source>
</evidence>
<dbReference type="Pfam" id="PF01941">
    <property type="entry name" value="AdoMet_Synthase"/>
    <property type="match status" value="1"/>
</dbReference>
<evidence type="ECO:0000256" key="12">
    <source>
        <dbReference type="ARBA" id="ARBA00032151"/>
    </source>
</evidence>
<dbReference type="NCBIfam" id="NF003366">
    <property type="entry name" value="PRK04439.1-5"/>
    <property type="match status" value="1"/>
</dbReference>
<evidence type="ECO:0000256" key="5">
    <source>
        <dbReference type="ARBA" id="ARBA00012828"/>
    </source>
</evidence>
<dbReference type="PANTHER" id="PTHR36697">
    <property type="entry name" value="S-ADENOSYLMETHIONINE SYNTHASE"/>
    <property type="match status" value="1"/>
</dbReference>
<sequence length="413" mass="45855">MDVVNVRNIEVEFINWTPVEEQKVELVERKGLGHPDYIADAASELSSVALSKYYLREYGYILHHNVDKVLLVGGQSKPVFGGGEVLHPIYIVVAGRATEFVTREGGRIDRIPVGTIIVNAVKSWIAQNFRFLDPERHLIIDYMVRPGSQDLVGVFELGKSGKPLSNDTSIGVSYAPLSTLEKLVFNVERFLNSREFKERIPEVGEDVKVMGLREGNKIRLTIAAAMISHLIPDVDHYISVKEEVLNKVQDLAVKIAPNHEVEVYLNTADVPEKGIVYLTVTGTSAEHGDDGMTGRGNRVNGLITPMRPMSLEATAGKNPVSHVGKIYNVLAMKIAERIVNEVPKVREVYVKLLSRIGHPIDRPQVALARILPEDNSSPSLNAIMSDVKSIMNDELERITDLTKLIIEGKVLLF</sequence>
<evidence type="ECO:0000256" key="9">
    <source>
        <dbReference type="ARBA" id="ARBA00022741"/>
    </source>
</evidence>
<evidence type="ECO:0000256" key="11">
    <source>
        <dbReference type="ARBA" id="ARBA00022842"/>
    </source>
</evidence>
<protein>
    <recommendedName>
        <fullName evidence="6 14">S-adenosylmethionine synthase</fullName>
        <shortName evidence="14">AdoMet synthase</shortName>
        <ecNumber evidence="5 14">2.5.1.6</ecNumber>
    </recommendedName>
    <alternativeName>
        <fullName evidence="12 14">Methionine adenosyltransferase</fullName>
    </alternativeName>
</protein>
<comment type="caution">
    <text evidence="14">Lacks conserved residue(s) required for the propagation of feature annotation.</text>
</comment>
<keyword evidence="10 14" id="KW-0067">ATP-binding</keyword>
<dbReference type="EMBL" id="NBVN01000003">
    <property type="protein sequence ID" value="PUA32832.1"/>
    <property type="molecule type" value="Genomic_DNA"/>
</dbReference>
<dbReference type="Gene3D" id="3.30.300.10">
    <property type="match status" value="1"/>
</dbReference>
<name>A0A2R7Y7I8_9CREN</name>
<evidence type="ECO:0000256" key="6">
    <source>
        <dbReference type="ARBA" id="ARBA00020319"/>
    </source>
</evidence>
<evidence type="ECO:0000256" key="8">
    <source>
        <dbReference type="ARBA" id="ARBA00022679"/>
    </source>
</evidence>
<keyword evidence="8 14" id="KW-0808">Transferase</keyword>
<evidence type="ECO:0000256" key="14">
    <source>
        <dbReference type="HAMAP-Rule" id="MF_00136"/>
    </source>
</evidence>
<dbReference type="InterPro" id="IPR002795">
    <property type="entry name" value="S-AdoMet_synthetase_arc"/>
</dbReference>
<evidence type="ECO:0000256" key="7">
    <source>
        <dbReference type="ARBA" id="ARBA00022563"/>
    </source>
</evidence>
<keyword evidence="7 14" id="KW-0554">One-carbon metabolism</keyword>
<dbReference type="PANTHER" id="PTHR36697:SF1">
    <property type="entry name" value="S-ADENOSYLMETHIONINE SYNTHASE"/>
    <property type="match status" value="1"/>
</dbReference>
<comment type="similarity">
    <text evidence="4 14">Belongs to the AdoMet synthase 2 family.</text>
</comment>
<organism evidence="15 16">
    <name type="scientific">Zestosphaera tikiterensis</name>
    <dbReference type="NCBI Taxonomy" id="1973259"/>
    <lineage>
        <taxon>Archaea</taxon>
        <taxon>Thermoproteota</taxon>
        <taxon>Thermoprotei</taxon>
        <taxon>Desulfurococcales</taxon>
        <taxon>Desulfurococcaceae</taxon>
        <taxon>Zestosphaera</taxon>
    </lineage>
</organism>
<dbReference type="GO" id="GO:0004478">
    <property type="term" value="F:methionine adenosyltransferase activity"/>
    <property type="evidence" value="ECO:0007669"/>
    <property type="project" value="UniProtKB-UniRule"/>
</dbReference>
<comment type="catalytic activity">
    <reaction evidence="13 14">
        <text>L-methionine + ATP + H2O = S-adenosyl-L-methionine + phosphate + diphosphate</text>
        <dbReference type="Rhea" id="RHEA:21080"/>
        <dbReference type="ChEBI" id="CHEBI:15377"/>
        <dbReference type="ChEBI" id="CHEBI:30616"/>
        <dbReference type="ChEBI" id="CHEBI:33019"/>
        <dbReference type="ChEBI" id="CHEBI:43474"/>
        <dbReference type="ChEBI" id="CHEBI:57844"/>
        <dbReference type="ChEBI" id="CHEBI:59789"/>
        <dbReference type="EC" id="2.5.1.6"/>
    </reaction>
</comment>
<dbReference type="NCBIfam" id="NF003365">
    <property type="entry name" value="PRK04439.1-4"/>
    <property type="match status" value="1"/>
</dbReference>
<evidence type="ECO:0000256" key="3">
    <source>
        <dbReference type="ARBA" id="ARBA00005224"/>
    </source>
</evidence>
<dbReference type="InterPro" id="IPR027790">
    <property type="entry name" value="AdoMet_synthase_2_family"/>
</dbReference>
<dbReference type="Proteomes" id="UP000244093">
    <property type="component" value="Unassembled WGS sequence"/>
</dbReference>
<dbReference type="EC" id="2.5.1.6" evidence="5 14"/>
<evidence type="ECO:0000256" key="4">
    <source>
        <dbReference type="ARBA" id="ARBA00009691"/>
    </source>
</evidence>
<reference evidence="15" key="2">
    <citation type="journal article" date="2018" name="Syst. Appl. Microbiol.">
        <title>A new symbiotic nanoarchaeote (Candidatus Nanoclepta minutus) and its host (Zestosphaera tikiterensis gen. nov., sp. nov.) from a New Zealand hot spring.</title>
        <authorList>
            <person name="St John E."/>
            <person name="Liu Y."/>
            <person name="Podar M."/>
            <person name="Stott M.B."/>
            <person name="Meneghin J."/>
            <person name="Chen Z."/>
            <person name="Lagutin K."/>
            <person name="Mitchell K."/>
            <person name="Reysenbach A.L."/>
        </authorList>
    </citation>
    <scope>NUCLEOTIDE SEQUENCE [LARGE SCALE GENOMIC DNA]</scope>
    <source>
        <strain evidence="15">NZ3</strain>
    </source>
</reference>
<dbReference type="GO" id="GO:0006730">
    <property type="term" value="P:one-carbon metabolic process"/>
    <property type="evidence" value="ECO:0007669"/>
    <property type="project" value="UniProtKB-KW"/>
</dbReference>
<gene>
    <name evidence="14" type="primary">mat</name>
    <name evidence="15" type="ORF">B7O98_05190</name>
</gene>
<comment type="pathway">
    <text evidence="3 14">Amino-acid biosynthesis; S-adenosyl-L-methionine biosynthesis; S-adenosyl-L-methionine from L-methionine: step 1/1.</text>
</comment>
<keyword evidence="11 14" id="KW-0460">Magnesium</keyword>
<reference evidence="15" key="1">
    <citation type="submission" date="2017-04" db="EMBL/GenBank/DDBJ databases">
        <authorList>
            <person name="Afonso C.L."/>
            <person name="Miller P.J."/>
            <person name="Scott M.A."/>
            <person name="Spackman E."/>
            <person name="Goraichik I."/>
            <person name="Dimitrov K.M."/>
            <person name="Suarez D.L."/>
            <person name="Swayne D.E."/>
        </authorList>
    </citation>
    <scope>NUCLEOTIDE SEQUENCE</scope>
    <source>
        <strain evidence="15">NZ3</strain>
    </source>
</reference>
<evidence type="ECO:0000313" key="15">
    <source>
        <dbReference type="EMBL" id="PUA32832.1"/>
    </source>
</evidence>
<evidence type="ECO:0000313" key="16">
    <source>
        <dbReference type="Proteomes" id="UP000244093"/>
    </source>
</evidence>
<evidence type="ECO:0000256" key="10">
    <source>
        <dbReference type="ARBA" id="ARBA00022840"/>
    </source>
</evidence>
<comment type="function">
    <text evidence="2 14">Catalyzes the formation of S-adenosylmethionine from methionine and ATP.</text>
</comment>
<comment type="cofactor">
    <cofactor evidence="1 14">
        <name>Mg(2+)</name>
        <dbReference type="ChEBI" id="CHEBI:18420"/>
    </cofactor>
</comment>
<dbReference type="Gene3D" id="3.30.300.280">
    <property type="entry name" value="S-adenosylmethionine synthetase, C-terminal domain"/>
    <property type="match status" value="2"/>
</dbReference>
<comment type="caution">
    <text evidence="15">The sequence shown here is derived from an EMBL/GenBank/DDBJ whole genome shotgun (WGS) entry which is preliminary data.</text>
</comment>
<dbReference type="GO" id="GO:0005524">
    <property type="term" value="F:ATP binding"/>
    <property type="evidence" value="ECO:0007669"/>
    <property type="project" value="UniProtKB-UniRule"/>
</dbReference>
<proteinExistence type="inferred from homology"/>
<dbReference type="UniPathway" id="UPA00315">
    <property type="reaction ID" value="UER00080"/>
</dbReference>
<dbReference type="AlphaFoldDB" id="A0A2R7Y7I8"/>
<evidence type="ECO:0000256" key="13">
    <source>
        <dbReference type="ARBA" id="ARBA00048344"/>
    </source>
</evidence>
<dbReference type="InterPro" id="IPR042544">
    <property type="entry name" value="AdoMet_synthase_3"/>
</dbReference>
<dbReference type="GO" id="GO:0000287">
    <property type="term" value="F:magnesium ion binding"/>
    <property type="evidence" value="ECO:0007669"/>
    <property type="project" value="UniProtKB-UniRule"/>
</dbReference>
<evidence type="ECO:0000256" key="2">
    <source>
        <dbReference type="ARBA" id="ARBA00003775"/>
    </source>
</evidence>
<dbReference type="GO" id="GO:0006556">
    <property type="term" value="P:S-adenosylmethionine biosynthetic process"/>
    <property type="evidence" value="ECO:0007669"/>
    <property type="project" value="UniProtKB-UniRule"/>
</dbReference>
<accession>A0A2R7Y7I8</accession>
<dbReference type="HAMAP" id="MF_00136">
    <property type="entry name" value="S_AdoMet_synth2"/>
    <property type="match status" value="1"/>
</dbReference>